<dbReference type="AlphaFoldDB" id="A0A3B1CWZ6"/>
<reference evidence="2" key="1">
    <citation type="submission" date="2018-06" db="EMBL/GenBank/DDBJ databases">
        <authorList>
            <person name="Zhirakovskaya E."/>
        </authorList>
    </citation>
    <scope>NUCLEOTIDE SEQUENCE</scope>
</reference>
<dbReference type="GO" id="GO:0042597">
    <property type="term" value="C:periplasmic space"/>
    <property type="evidence" value="ECO:0007669"/>
    <property type="project" value="InterPro"/>
</dbReference>
<dbReference type="Gene3D" id="3.10.450.70">
    <property type="entry name" value="Disulphide bond isomerase, DsbC/G, N-terminal"/>
    <property type="match status" value="1"/>
</dbReference>
<feature type="non-terminal residue" evidence="2">
    <location>
        <position position="1"/>
    </location>
</feature>
<dbReference type="Pfam" id="PF10411">
    <property type="entry name" value="DsbC_N"/>
    <property type="match status" value="1"/>
</dbReference>
<feature type="domain" description="Disulphide bond isomerase DsbC/G N-terminal" evidence="1">
    <location>
        <begin position="1"/>
        <end position="48"/>
    </location>
</feature>
<name>A0A3B1CWZ6_9ZZZZ</name>
<dbReference type="SUPFAM" id="SSF54423">
    <property type="entry name" value="DsbC/DsbG N-terminal domain-like"/>
    <property type="match status" value="1"/>
</dbReference>
<organism evidence="2">
    <name type="scientific">hydrothermal vent metagenome</name>
    <dbReference type="NCBI Taxonomy" id="652676"/>
    <lineage>
        <taxon>unclassified sequences</taxon>
        <taxon>metagenomes</taxon>
        <taxon>ecological metagenomes</taxon>
    </lineage>
</organism>
<dbReference type="PANTHER" id="PTHR35272:SF3">
    <property type="entry name" value="THIOL:DISULFIDE INTERCHANGE PROTEIN DSBC"/>
    <property type="match status" value="1"/>
</dbReference>
<dbReference type="InterPro" id="IPR051470">
    <property type="entry name" value="Thiol:disulfide_interchange"/>
</dbReference>
<sequence>VQKSPVKGLCEVSLEVKGKKVLVYIDSSKKNLVLGPIIDVKTKVNLTQQRMTDMNRVDTSQIPLDDALILGKADAKYKVIVFDDPD</sequence>
<proteinExistence type="predicted"/>
<evidence type="ECO:0000313" key="2">
    <source>
        <dbReference type="EMBL" id="VAX34429.1"/>
    </source>
</evidence>
<dbReference type="InterPro" id="IPR018950">
    <property type="entry name" value="DiS-bond_isomerase_DsbC/G_N"/>
</dbReference>
<protein>
    <recommendedName>
        <fullName evidence="1">Disulphide bond isomerase DsbC/G N-terminal domain-containing protein</fullName>
    </recommendedName>
</protein>
<dbReference type="InterPro" id="IPR009094">
    <property type="entry name" value="DiS-bond_isomerase_DsbC/G_N_sf"/>
</dbReference>
<evidence type="ECO:0000259" key="1">
    <source>
        <dbReference type="Pfam" id="PF10411"/>
    </source>
</evidence>
<dbReference type="EMBL" id="UOGI01000315">
    <property type="protein sequence ID" value="VAX34429.1"/>
    <property type="molecule type" value="Genomic_DNA"/>
</dbReference>
<dbReference type="PANTHER" id="PTHR35272">
    <property type="entry name" value="THIOL:DISULFIDE INTERCHANGE PROTEIN DSBC-RELATED"/>
    <property type="match status" value="1"/>
</dbReference>
<accession>A0A3B1CWZ6</accession>
<gene>
    <name evidence="2" type="ORF">MNBD_NITROSPIRAE03-1722</name>
</gene>